<gene>
    <name evidence="4" type="ORF">Ga0061067_11728</name>
</gene>
<dbReference type="PANTHER" id="PTHR43546:SF3">
    <property type="entry name" value="UPF0173 METAL-DEPENDENT HYDROLASE MJ1163"/>
    <property type="match status" value="1"/>
</dbReference>
<organism evidence="4 5">
    <name type="scientific">Pannonibacter indicus</name>
    <dbReference type="NCBI Taxonomy" id="466044"/>
    <lineage>
        <taxon>Bacteria</taxon>
        <taxon>Pseudomonadati</taxon>
        <taxon>Pseudomonadota</taxon>
        <taxon>Alphaproteobacteria</taxon>
        <taxon>Hyphomicrobiales</taxon>
        <taxon>Stappiaceae</taxon>
        <taxon>Pannonibacter</taxon>
    </lineage>
</organism>
<dbReference type="RefSeq" id="WP_055456947.1">
    <property type="nucleotide sequence ID" value="NZ_CYHE01000017.1"/>
</dbReference>
<keyword evidence="1 2" id="KW-0378">Hydrolase</keyword>
<evidence type="ECO:0000256" key="2">
    <source>
        <dbReference type="HAMAP-Rule" id="MF_00457"/>
    </source>
</evidence>
<dbReference type="HAMAP" id="MF_00457">
    <property type="entry name" value="UPF0173"/>
    <property type="match status" value="1"/>
</dbReference>
<dbReference type="Gene3D" id="3.60.15.10">
    <property type="entry name" value="Ribonuclease Z/Hydroxyacylglutathione hydrolase-like"/>
    <property type="match status" value="1"/>
</dbReference>
<dbReference type="InterPro" id="IPR001279">
    <property type="entry name" value="Metallo-B-lactamas"/>
</dbReference>
<proteinExistence type="inferred from homology"/>
<dbReference type="PANTHER" id="PTHR43546">
    <property type="entry name" value="UPF0173 METAL-DEPENDENT HYDROLASE MJ1163-RELATED"/>
    <property type="match status" value="1"/>
</dbReference>
<dbReference type="InterPro" id="IPR050114">
    <property type="entry name" value="UPF0173_UPF0282_UlaG_hydrolase"/>
</dbReference>
<dbReference type="AlphaFoldDB" id="A0A0K6IAU6"/>
<dbReference type="SUPFAM" id="SSF56281">
    <property type="entry name" value="Metallo-hydrolase/oxidoreductase"/>
    <property type="match status" value="1"/>
</dbReference>
<accession>A0A0K6IAU6</accession>
<reference evidence="5" key="1">
    <citation type="submission" date="2015-08" db="EMBL/GenBank/DDBJ databases">
        <authorList>
            <person name="Varghese N."/>
        </authorList>
    </citation>
    <scope>NUCLEOTIDE SEQUENCE [LARGE SCALE GENOMIC DNA]</scope>
    <source>
        <strain evidence="5">DSM 23407</strain>
    </source>
</reference>
<feature type="domain" description="Metallo-beta-lactamase" evidence="3">
    <location>
        <begin position="7"/>
        <end position="199"/>
    </location>
</feature>
<dbReference type="NCBIfam" id="NF001911">
    <property type="entry name" value="PRK00685.1"/>
    <property type="match status" value="1"/>
</dbReference>
<dbReference type="EMBL" id="CYHE01000017">
    <property type="protein sequence ID" value="CUB00239.1"/>
    <property type="molecule type" value="Genomic_DNA"/>
</dbReference>
<evidence type="ECO:0000313" key="4">
    <source>
        <dbReference type="EMBL" id="CUB00239.1"/>
    </source>
</evidence>
<dbReference type="OrthoDB" id="9789133at2"/>
<sequence>MKLTWLGHSAFRIEVKDAVILIDPFFTGNPGFPAGLTVEEASAGVTHILLTHGHDDHVGDTVAIAKASGAQVTANFEICMWLSGKGISNINPMNSGGMVDVGPFKAGLTQAIHSSATSQDGDGLKYMGNPHGIILAAPGEKVLYHMGDTDVFGDMALINELHQPKIGLVPIGDRFTMGAKAAALACNRFFDFETVIPCHYASFPMVDQSAERFIAAMGAKAGTVKAPKAGEALTL</sequence>
<dbReference type="InterPro" id="IPR022877">
    <property type="entry name" value="UPF0173"/>
</dbReference>
<dbReference type="Proteomes" id="UP000183900">
    <property type="component" value="Unassembled WGS sequence"/>
</dbReference>
<keyword evidence="5" id="KW-1185">Reference proteome</keyword>
<evidence type="ECO:0000259" key="3">
    <source>
        <dbReference type="SMART" id="SM00849"/>
    </source>
</evidence>
<comment type="similarity">
    <text evidence="2">Belongs to the UPF0173 family.</text>
</comment>
<dbReference type="Pfam" id="PF13483">
    <property type="entry name" value="Lactamase_B_3"/>
    <property type="match status" value="1"/>
</dbReference>
<dbReference type="GO" id="GO:0016787">
    <property type="term" value="F:hydrolase activity"/>
    <property type="evidence" value="ECO:0007669"/>
    <property type="project" value="UniProtKB-UniRule"/>
</dbReference>
<name>A0A0K6IAU6_9HYPH</name>
<dbReference type="InterPro" id="IPR036866">
    <property type="entry name" value="RibonucZ/Hydroxyglut_hydro"/>
</dbReference>
<evidence type="ECO:0000313" key="5">
    <source>
        <dbReference type="Proteomes" id="UP000183900"/>
    </source>
</evidence>
<evidence type="ECO:0000256" key="1">
    <source>
        <dbReference type="ARBA" id="ARBA00022801"/>
    </source>
</evidence>
<dbReference type="SMART" id="SM00849">
    <property type="entry name" value="Lactamase_B"/>
    <property type="match status" value="1"/>
</dbReference>
<protein>
    <recommendedName>
        <fullName evidence="2">UPF0173 metal-dependent hydrolase Ga0061067_11728</fullName>
    </recommendedName>
</protein>